<dbReference type="GO" id="GO:0022857">
    <property type="term" value="F:transmembrane transporter activity"/>
    <property type="evidence" value="ECO:0007669"/>
    <property type="project" value="InterPro"/>
</dbReference>
<feature type="transmembrane region" description="Helical" evidence="11">
    <location>
        <begin position="287"/>
        <end position="305"/>
    </location>
</feature>
<comment type="similarity">
    <text evidence="3">Belongs to the FAD-binding monooxygenase family.</text>
</comment>
<dbReference type="EMBL" id="BMGC01000029">
    <property type="protein sequence ID" value="GGB41853.1"/>
    <property type="molecule type" value="Genomic_DNA"/>
</dbReference>
<keyword evidence="10 11" id="KW-0472">Membrane</keyword>
<evidence type="ECO:0000256" key="6">
    <source>
        <dbReference type="ARBA" id="ARBA00022827"/>
    </source>
</evidence>
<comment type="similarity">
    <text evidence="2">Belongs to the FMO family.</text>
</comment>
<keyword evidence="9" id="KW-0560">Oxidoreductase</keyword>
<evidence type="ECO:0000256" key="7">
    <source>
        <dbReference type="ARBA" id="ARBA00022857"/>
    </source>
</evidence>
<evidence type="ECO:0000256" key="2">
    <source>
        <dbReference type="ARBA" id="ARBA00009183"/>
    </source>
</evidence>
<dbReference type="Pfam" id="PF13520">
    <property type="entry name" value="AA_permease_2"/>
    <property type="match status" value="1"/>
</dbReference>
<evidence type="ECO:0000256" key="8">
    <source>
        <dbReference type="ARBA" id="ARBA00022989"/>
    </source>
</evidence>
<evidence type="ECO:0000313" key="13">
    <source>
        <dbReference type="Proteomes" id="UP000621454"/>
    </source>
</evidence>
<organism evidence="12 13">
    <name type="scientific">Gordonia jinhuaensis</name>
    <dbReference type="NCBI Taxonomy" id="1517702"/>
    <lineage>
        <taxon>Bacteria</taxon>
        <taxon>Bacillati</taxon>
        <taxon>Actinomycetota</taxon>
        <taxon>Actinomycetes</taxon>
        <taxon>Mycobacteriales</taxon>
        <taxon>Gordoniaceae</taxon>
        <taxon>Gordonia</taxon>
    </lineage>
</organism>
<keyword evidence="8 11" id="KW-1133">Transmembrane helix</keyword>
<comment type="subcellular location">
    <subcellularLocation>
        <location evidence="1">Membrane</location>
        <topology evidence="1">Multi-pass membrane protein</topology>
    </subcellularLocation>
</comment>
<evidence type="ECO:0000256" key="10">
    <source>
        <dbReference type="ARBA" id="ARBA00023136"/>
    </source>
</evidence>
<keyword evidence="13" id="KW-1185">Reference proteome</keyword>
<evidence type="ECO:0000313" key="12">
    <source>
        <dbReference type="EMBL" id="GGB41853.1"/>
    </source>
</evidence>
<dbReference type="InterPro" id="IPR036291">
    <property type="entry name" value="NAD(P)-bd_dom_sf"/>
</dbReference>
<reference evidence="12" key="2">
    <citation type="submission" date="2020-09" db="EMBL/GenBank/DDBJ databases">
        <authorList>
            <person name="Sun Q."/>
            <person name="Zhou Y."/>
        </authorList>
    </citation>
    <scope>NUCLEOTIDE SEQUENCE</scope>
    <source>
        <strain evidence="12">CGMCC 1.12827</strain>
    </source>
</reference>
<dbReference type="GO" id="GO:0050661">
    <property type="term" value="F:NADP binding"/>
    <property type="evidence" value="ECO:0007669"/>
    <property type="project" value="InterPro"/>
</dbReference>
<dbReference type="Proteomes" id="UP000621454">
    <property type="component" value="Unassembled WGS sequence"/>
</dbReference>
<evidence type="ECO:0000256" key="11">
    <source>
        <dbReference type="SAM" id="Phobius"/>
    </source>
</evidence>
<feature type="transmembrane region" description="Helical" evidence="11">
    <location>
        <begin position="311"/>
        <end position="341"/>
    </location>
</feature>
<gene>
    <name evidence="12" type="ORF">GCM10011489_31790</name>
</gene>
<dbReference type="PRINTS" id="PR00370">
    <property type="entry name" value="FMOXYGENASE"/>
</dbReference>
<keyword evidence="5 11" id="KW-0812">Transmembrane</keyword>
<dbReference type="Gene3D" id="1.20.1740.10">
    <property type="entry name" value="Amino acid/polyamine transporter I"/>
    <property type="match status" value="1"/>
</dbReference>
<feature type="transmembrane region" description="Helical" evidence="11">
    <location>
        <begin position="103"/>
        <end position="124"/>
    </location>
</feature>
<evidence type="ECO:0000256" key="1">
    <source>
        <dbReference type="ARBA" id="ARBA00004141"/>
    </source>
</evidence>
<name>A0A916WZ22_9ACTN</name>
<reference evidence="12" key="1">
    <citation type="journal article" date="2014" name="Int. J. Syst. Evol. Microbiol.">
        <title>Complete genome sequence of Corynebacterium casei LMG S-19264T (=DSM 44701T), isolated from a smear-ripened cheese.</title>
        <authorList>
            <consortium name="US DOE Joint Genome Institute (JGI-PGF)"/>
            <person name="Walter F."/>
            <person name="Albersmeier A."/>
            <person name="Kalinowski J."/>
            <person name="Ruckert C."/>
        </authorList>
    </citation>
    <scope>NUCLEOTIDE SEQUENCE</scope>
    <source>
        <strain evidence="12">CGMCC 1.12827</strain>
    </source>
</reference>
<feature type="transmembrane region" description="Helical" evidence="11">
    <location>
        <begin position="79"/>
        <end position="97"/>
    </location>
</feature>
<comment type="caution">
    <text evidence="12">The sequence shown here is derived from an EMBL/GenBank/DDBJ whole genome shotgun (WGS) entry which is preliminary data.</text>
</comment>
<evidence type="ECO:0000256" key="4">
    <source>
        <dbReference type="ARBA" id="ARBA00022630"/>
    </source>
</evidence>
<feature type="transmembrane region" description="Helical" evidence="11">
    <location>
        <begin position="42"/>
        <end position="67"/>
    </location>
</feature>
<sequence length="909" mass="98842">MIATAILLCFCVAFSAMTRRVANNGAFYLLVARGLGKPVAGASAYIAVLAYTGLSMGLVTSFGYFFHETLADPSIGIDVPWWVFTAVGIAVVAFLGYRNVDLSAKVLGVLMAAEFAVLIVLDLIIMARKGIHAFPSAVFAPHEVFAPSVGITLMFAFASYVGFESAALYGEETRNPERSIPRAAYISVVVIAIFYFITTWVMVGAAGPHDAVAKARHDPAMFVLNIADEFGGELLKDLCAVLLLTSVLASYLALHNASARYTFAIAADGIAPKRLASFHARHRSPHYASLCISVLTVVVVGLLGLGGADPYVVISAGLVGLGTLGIILVQAISASAVLGFFARRNDRKMWSGVVAPVAATIGLVIGFVSAAIHFSTLTDSQSPAVASIPYLLPLAGVLGFIVVVRLRKRDPSAYFRFARTQLRPRTDVVLSPVDYTSTYVIVGAGPAGMVMARAMLKEGVPFDWFERHSDFGGIWDIDNTGSPMYEEAHFITSKFISGFYGAPMYMYPLPDYPSWRQIRDYIRQFGDEWGLRDAVTFNTEVISASPVDDGRWRVVLSNGETRDYAGVIAAPGVTWHGSMPDYPGMSDFIGTVSHSRDFRCGRELAGKTVLVVGAGNSGVDIACAAATHAEAAYLSVRRGYRYVPKYIAGIPTDALLAGVLVPPEIGGTMTMDPADIIDQLVGDLTRFGLPAPDHAPFETHPIMNTDVLHHLGHGDLVAKPDISHFDTSGVTFTDGTRIEVDHVIMATGYTYELPFIDRELFDWKGGRPDLYLNIFSREHEGLYVVGFIEFVDAAYKRFDEMAQMVLMDIRARETGVCRDELQWLKAHDHPDLRGGVRYVDSPRHSSYVDATAYMDYLAELRERLGWPDIDEGYYWSMRSEPIGKHAATPSAADDTVEPAVVVSEAPTMT</sequence>
<dbReference type="SUPFAM" id="SSF51905">
    <property type="entry name" value="FAD/NAD(P)-binding domain"/>
    <property type="match status" value="2"/>
</dbReference>
<feature type="transmembrane region" description="Helical" evidence="11">
    <location>
        <begin position="353"/>
        <end position="375"/>
    </location>
</feature>
<accession>A0A916WZ22</accession>
<dbReference type="InterPro" id="IPR000960">
    <property type="entry name" value="Flavin_mOase"/>
</dbReference>
<dbReference type="PANTHER" id="PTHR23023">
    <property type="entry name" value="DIMETHYLANILINE MONOOXYGENASE"/>
    <property type="match status" value="1"/>
</dbReference>
<dbReference type="GO" id="GO:0050660">
    <property type="term" value="F:flavin adenine dinucleotide binding"/>
    <property type="evidence" value="ECO:0007669"/>
    <property type="project" value="InterPro"/>
</dbReference>
<keyword evidence="4" id="KW-0285">Flavoprotein</keyword>
<evidence type="ECO:0000256" key="5">
    <source>
        <dbReference type="ARBA" id="ARBA00022692"/>
    </source>
</evidence>
<proteinExistence type="inferred from homology"/>
<dbReference type="InterPro" id="IPR036188">
    <property type="entry name" value="FAD/NAD-bd_sf"/>
</dbReference>
<evidence type="ECO:0000256" key="3">
    <source>
        <dbReference type="ARBA" id="ARBA00010139"/>
    </source>
</evidence>
<dbReference type="GO" id="GO:0016020">
    <property type="term" value="C:membrane"/>
    <property type="evidence" value="ECO:0007669"/>
    <property type="project" value="UniProtKB-SubCell"/>
</dbReference>
<dbReference type="Gene3D" id="3.50.50.60">
    <property type="entry name" value="FAD/NAD(P)-binding domain"/>
    <property type="match status" value="1"/>
</dbReference>
<dbReference type="SUPFAM" id="SSF51735">
    <property type="entry name" value="NAD(P)-binding Rossmann-fold domains"/>
    <property type="match status" value="1"/>
</dbReference>
<dbReference type="InterPro" id="IPR002293">
    <property type="entry name" value="AA/rel_permease1"/>
</dbReference>
<feature type="transmembrane region" description="Helical" evidence="11">
    <location>
        <begin position="144"/>
        <end position="163"/>
    </location>
</feature>
<protein>
    <submittedName>
        <fullName evidence="12">Uncharacterized protein</fullName>
    </submittedName>
</protein>
<dbReference type="InterPro" id="IPR050346">
    <property type="entry name" value="FMO-like"/>
</dbReference>
<dbReference type="GO" id="GO:0004499">
    <property type="term" value="F:N,N-dimethylaniline monooxygenase activity"/>
    <property type="evidence" value="ECO:0007669"/>
    <property type="project" value="InterPro"/>
</dbReference>
<feature type="transmembrane region" description="Helical" evidence="11">
    <location>
        <begin position="183"/>
        <end position="206"/>
    </location>
</feature>
<dbReference type="AlphaFoldDB" id="A0A916WZ22"/>
<keyword evidence="6" id="KW-0274">FAD</keyword>
<dbReference type="InterPro" id="IPR020946">
    <property type="entry name" value="Flavin_mOase-like"/>
</dbReference>
<keyword evidence="7" id="KW-0521">NADP</keyword>
<dbReference type="Pfam" id="PF00743">
    <property type="entry name" value="FMO-like"/>
    <property type="match status" value="1"/>
</dbReference>
<feature type="transmembrane region" description="Helical" evidence="11">
    <location>
        <begin position="387"/>
        <end position="406"/>
    </location>
</feature>
<evidence type="ECO:0000256" key="9">
    <source>
        <dbReference type="ARBA" id="ARBA00023002"/>
    </source>
</evidence>